<dbReference type="InterPro" id="IPR021346">
    <property type="entry name" value="Tma16"/>
</dbReference>
<dbReference type="Gene3D" id="1.20.1440.170">
    <property type="entry name" value="Translation machinery-associated protein 16-like"/>
    <property type="match status" value="1"/>
</dbReference>
<evidence type="ECO:0000256" key="2">
    <source>
        <dbReference type="SAM" id="MobiDB-lite"/>
    </source>
</evidence>
<dbReference type="InterPro" id="IPR038356">
    <property type="entry name" value="Tma16_sf"/>
</dbReference>
<protein>
    <recommendedName>
        <fullName evidence="5">Translation machinery-associated protein 16</fullName>
    </recommendedName>
</protein>
<sequence>MTNSKPAKAGSGKKEKIFHPQSRKAAQITRIQLRNNKLSDASNKKARKSHAETDFYGFWYHAMPPDGETLTLPTIHDLIKDAWLSRHDAQLEIERFARRKGRPKSTREQQLEETKLREAEEYRTGMEIPDLTHQANIELFRRWDQKELAFVQLLRYIRVSSSKPDLVLVSRPGKHPSLLSKKRITSEEPIEVAMTEDSMLSEPPSRFGSTIMTMDEV</sequence>
<name>A0A165UAM6_9AGAM</name>
<dbReference type="STRING" id="1314782.A0A165UAM6"/>
<gene>
    <name evidence="3" type="ORF">NEOLEDRAFT_1130370</name>
</gene>
<dbReference type="EMBL" id="KV425560">
    <property type="protein sequence ID" value="KZT27879.1"/>
    <property type="molecule type" value="Genomic_DNA"/>
</dbReference>
<dbReference type="InParanoid" id="A0A165UAM6"/>
<dbReference type="OrthoDB" id="270284at2759"/>
<keyword evidence="4" id="KW-1185">Reference proteome</keyword>
<dbReference type="AlphaFoldDB" id="A0A165UAM6"/>
<evidence type="ECO:0000313" key="4">
    <source>
        <dbReference type="Proteomes" id="UP000076761"/>
    </source>
</evidence>
<comment type="similarity">
    <text evidence="1">Belongs to the TMA16 family.</text>
</comment>
<evidence type="ECO:0000256" key="1">
    <source>
        <dbReference type="ARBA" id="ARBA00034127"/>
    </source>
</evidence>
<accession>A0A165UAM6</accession>
<dbReference type="GO" id="GO:0005634">
    <property type="term" value="C:nucleus"/>
    <property type="evidence" value="ECO:0007669"/>
    <property type="project" value="TreeGrafter"/>
</dbReference>
<dbReference type="PANTHER" id="PTHR13349">
    <property type="entry name" value="TRANSLATION MACHINERY-ASSOCIATED PROTEIN 16"/>
    <property type="match status" value="1"/>
</dbReference>
<evidence type="ECO:0000313" key="3">
    <source>
        <dbReference type="EMBL" id="KZT27879.1"/>
    </source>
</evidence>
<dbReference type="Pfam" id="PF11176">
    <property type="entry name" value="Tma16"/>
    <property type="match status" value="1"/>
</dbReference>
<organism evidence="3 4">
    <name type="scientific">Neolentinus lepideus HHB14362 ss-1</name>
    <dbReference type="NCBI Taxonomy" id="1314782"/>
    <lineage>
        <taxon>Eukaryota</taxon>
        <taxon>Fungi</taxon>
        <taxon>Dikarya</taxon>
        <taxon>Basidiomycota</taxon>
        <taxon>Agaricomycotina</taxon>
        <taxon>Agaricomycetes</taxon>
        <taxon>Gloeophyllales</taxon>
        <taxon>Gloeophyllaceae</taxon>
        <taxon>Neolentinus</taxon>
    </lineage>
</organism>
<feature type="region of interest" description="Disordered" evidence="2">
    <location>
        <begin position="195"/>
        <end position="217"/>
    </location>
</feature>
<reference evidence="3 4" key="1">
    <citation type="journal article" date="2016" name="Mol. Biol. Evol.">
        <title>Comparative Genomics of Early-Diverging Mushroom-Forming Fungi Provides Insights into the Origins of Lignocellulose Decay Capabilities.</title>
        <authorList>
            <person name="Nagy L.G."/>
            <person name="Riley R."/>
            <person name="Tritt A."/>
            <person name="Adam C."/>
            <person name="Daum C."/>
            <person name="Floudas D."/>
            <person name="Sun H."/>
            <person name="Yadav J.S."/>
            <person name="Pangilinan J."/>
            <person name="Larsson K.H."/>
            <person name="Matsuura K."/>
            <person name="Barry K."/>
            <person name="Labutti K."/>
            <person name="Kuo R."/>
            <person name="Ohm R.A."/>
            <person name="Bhattacharya S.S."/>
            <person name="Shirouzu T."/>
            <person name="Yoshinaga Y."/>
            <person name="Martin F.M."/>
            <person name="Grigoriev I.V."/>
            <person name="Hibbett D.S."/>
        </authorList>
    </citation>
    <scope>NUCLEOTIDE SEQUENCE [LARGE SCALE GENOMIC DNA]</scope>
    <source>
        <strain evidence="3 4">HHB14362 ss-1</strain>
    </source>
</reference>
<proteinExistence type="inferred from homology"/>
<evidence type="ECO:0008006" key="5">
    <source>
        <dbReference type="Google" id="ProtNLM"/>
    </source>
</evidence>
<feature type="region of interest" description="Disordered" evidence="2">
    <location>
        <begin position="1"/>
        <end position="26"/>
    </location>
</feature>
<feature type="compositionally biased region" description="Polar residues" evidence="2">
    <location>
        <begin position="207"/>
        <end position="217"/>
    </location>
</feature>
<dbReference type="PANTHER" id="PTHR13349:SF2">
    <property type="entry name" value="TRANSLATION MACHINERY-ASSOCIATED PROTEIN 16"/>
    <property type="match status" value="1"/>
</dbReference>
<dbReference type="Proteomes" id="UP000076761">
    <property type="component" value="Unassembled WGS sequence"/>
</dbReference>